<sequence length="108" mass="11426">MSNYFIAMLMLSAGSFIHSRSTAPEMRPATPAADIAWEWLARAAFIAWIVLIVWGFARLHWSQPLAGLIGSLGVNALLGHVGPLPAWPRISAIFCAGGLLAAVATIAG</sequence>
<accession>A0A840Y7E7</accession>
<dbReference type="RefSeq" id="WP_184484323.1">
    <property type="nucleotide sequence ID" value="NZ_JAAEDJ010000020.1"/>
</dbReference>
<protein>
    <submittedName>
        <fullName evidence="2">Putative membrane protein AbrB (Regulator of aidB expression)</fullName>
    </submittedName>
</protein>
<feature type="transmembrane region" description="Helical" evidence="1">
    <location>
        <begin position="35"/>
        <end position="57"/>
    </location>
</feature>
<evidence type="ECO:0000256" key="1">
    <source>
        <dbReference type="SAM" id="Phobius"/>
    </source>
</evidence>
<keyword evidence="1" id="KW-0812">Transmembrane</keyword>
<dbReference type="Proteomes" id="UP000562254">
    <property type="component" value="Unassembled WGS sequence"/>
</dbReference>
<keyword evidence="1" id="KW-1133">Transmembrane helix</keyword>
<reference evidence="2 3" key="1">
    <citation type="submission" date="2020-08" db="EMBL/GenBank/DDBJ databases">
        <title>Genomic Encyclopedia of Type Strains, Phase IV (KMG-IV): sequencing the most valuable type-strain genomes for metagenomic binning, comparative biology and taxonomic classification.</title>
        <authorList>
            <person name="Goeker M."/>
        </authorList>
    </citation>
    <scope>NUCLEOTIDE SEQUENCE [LARGE SCALE GENOMIC DNA]</scope>
    <source>
        <strain evidence="2 3">DSM 25895</strain>
    </source>
</reference>
<gene>
    <name evidence="2" type="ORF">FHS88_002109</name>
</gene>
<keyword evidence="1" id="KW-0472">Membrane</keyword>
<organism evidence="2 3">
    <name type="scientific">Neoroseomonas alkaliterrae</name>
    <dbReference type="NCBI Taxonomy" id="1452450"/>
    <lineage>
        <taxon>Bacteria</taxon>
        <taxon>Pseudomonadati</taxon>
        <taxon>Pseudomonadota</taxon>
        <taxon>Alphaproteobacteria</taxon>
        <taxon>Acetobacterales</taxon>
        <taxon>Acetobacteraceae</taxon>
        <taxon>Neoroseomonas</taxon>
    </lineage>
</organism>
<dbReference type="EMBL" id="JACIJE010000005">
    <property type="protein sequence ID" value="MBB5689983.1"/>
    <property type="molecule type" value="Genomic_DNA"/>
</dbReference>
<evidence type="ECO:0000313" key="2">
    <source>
        <dbReference type="EMBL" id="MBB5689983.1"/>
    </source>
</evidence>
<name>A0A840Y7E7_9PROT</name>
<keyword evidence="3" id="KW-1185">Reference proteome</keyword>
<feature type="transmembrane region" description="Helical" evidence="1">
    <location>
        <begin position="87"/>
        <end position="107"/>
    </location>
</feature>
<evidence type="ECO:0000313" key="3">
    <source>
        <dbReference type="Proteomes" id="UP000562254"/>
    </source>
</evidence>
<comment type="caution">
    <text evidence="2">The sequence shown here is derived from an EMBL/GenBank/DDBJ whole genome shotgun (WGS) entry which is preliminary data.</text>
</comment>
<dbReference type="AlphaFoldDB" id="A0A840Y7E7"/>
<proteinExistence type="predicted"/>